<dbReference type="EMBL" id="PDUD01000024">
    <property type="protein sequence ID" value="PHN04802.1"/>
    <property type="molecule type" value="Genomic_DNA"/>
</dbReference>
<dbReference type="Pfam" id="PF13568">
    <property type="entry name" value="OMP_b-brl_2"/>
    <property type="match status" value="1"/>
</dbReference>
<proteinExistence type="predicted"/>
<evidence type="ECO:0000313" key="3">
    <source>
        <dbReference type="Proteomes" id="UP000223913"/>
    </source>
</evidence>
<dbReference type="AlphaFoldDB" id="A0A2D0N8F9"/>
<dbReference type="InterPro" id="IPR025665">
    <property type="entry name" value="Beta-barrel_OMP_2"/>
</dbReference>
<evidence type="ECO:0000313" key="2">
    <source>
        <dbReference type="EMBL" id="PHN04802.1"/>
    </source>
</evidence>
<comment type="caution">
    <text evidence="2">The sequence shown here is derived from an EMBL/GenBank/DDBJ whole genome shotgun (WGS) entry which is preliminary data.</text>
</comment>
<organism evidence="2 3">
    <name type="scientific">Flavilitoribacter nigricans (strain ATCC 23147 / DSM 23189 / NBRC 102662 / NCIMB 1420 / SS-2)</name>
    <name type="common">Lewinella nigricans</name>
    <dbReference type="NCBI Taxonomy" id="1122177"/>
    <lineage>
        <taxon>Bacteria</taxon>
        <taxon>Pseudomonadati</taxon>
        <taxon>Bacteroidota</taxon>
        <taxon>Saprospiria</taxon>
        <taxon>Saprospirales</taxon>
        <taxon>Lewinellaceae</taxon>
        <taxon>Flavilitoribacter</taxon>
    </lineage>
</organism>
<name>A0A2D0N8F9_FLAN2</name>
<feature type="domain" description="Outer membrane protein beta-barrel" evidence="1">
    <location>
        <begin position="18"/>
        <end position="210"/>
    </location>
</feature>
<dbReference type="Proteomes" id="UP000223913">
    <property type="component" value="Unassembled WGS sequence"/>
</dbReference>
<protein>
    <recommendedName>
        <fullName evidence="1">Outer membrane protein beta-barrel domain-containing protein</fullName>
    </recommendedName>
</protein>
<sequence>MKKLIITLSFLSISLLGFSQEDLRFGFQMSPSFSWMTTSVNHINPSGTNLGLKLGLLGEFYFRENYAIVSGIGFHFNAGGTLLYENEGKYWPNSDIPTSILTDSLTFNADTKFKYGIQYLEIPFGLKMRTREFGYIRYYFQPDLTLGFKSQARGTIEGVGVTDEDEKYNIRKEVNGINLSWGLGAGIEYTISENTSLIAGLAFQKGFADVTDDRRATYFDSRDGNLEKEEKSKGTVNSITLRVGIMF</sequence>
<keyword evidence="3" id="KW-1185">Reference proteome</keyword>
<reference evidence="2 3" key="1">
    <citation type="submission" date="2017-10" db="EMBL/GenBank/DDBJ databases">
        <title>The draft genome sequence of Lewinella nigricans NBRC 102662.</title>
        <authorList>
            <person name="Wang K."/>
        </authorList>
    </citation>
    <scope>NUCLEOTIDE SEQUENCE [LARGE SCALE GENOMIC DNA]</scope>
    <source>
        <strain evidence="2 3">NBRC 102662</strain>
    </source>
</reference>
<gene>
    <name evidence="2" type="ORF">CRP01_20030</name>
</gene>
<dbReference type="OrthoDB" id="978236at2"/>
<dbReference type="RefSeq" id="WP_099151861.1">
    <property type="nucleotide sequence ID" value="NZ_PDUD01000024.1"/>
</dbReference>
<accession>A0A2D0N8F9</accession>
<evidence type="ECO:0000259" key="1">
    <source>
        <dbReference type="Pfam" id="PF13568"/>
    </source>
</evidence>